<dbReference type="GO" id="GO:0016020">
    <property type="term" value="C:membrane"/>
    <property type="evidence" value="ECO:0007669"/>
    <property type="project" value="UniProtKB-SubCell"/>
</dbReference>
<dbReference type="PANTHER" id="PTHR47976:SF108">
    <property type="entry name" value="G-TYPE LECTIN S-RECEPTOR-LIKE SERINE_THREONINE-PROTEIN KINASE LECRK1"/>
    <property type="match status" value="1"/>
</dbReference>
<name>A0AAV5FVN1_ELECO</name>
<dbReference type="AlphaFoldDB" id="A0AAV5FVN1"/>
<dbReference type="InterPro" id="IPR001480">
    <property type="entry name" value="Bulb-type_lectin_dom"/>
</dbReference>
<feature type="region of interest" description="Disordered" evidence="7">
    <location>
        <begin position="520"/>
        <end position="557"/>
    </location>
</feature>
<dbReference type="Gene3D" id="3.30.200.20">
    <property type="entry name" value="Phosphorylase Kinase, domain 1"/>
    <property type="match status" value="1"/>
</dbReference>
<organism evidence="10 11">
    <name type="scientific">Eleusine coracana subsp. coracana</name>
    <dbReference type="NCBI Taxonomy" id="191504"/>
    <lineage>
        <taxon>Eukaryota</taxon>
        <taxon>Viridiplantae</taxon>
        <taxon>Streptophyta</taxon>
        <taxon>Embryophyta</taxon>
        <taxon>Tracheophyta</taxon>
        <taxon>Spermatophyta</taxon>
        <taxon>Magnoliopsida</taxon>
        <taxon>Liliopsida</taxon>
        <taxon>Poales</taxon>
        <taxon>Poaceae</taxon>
        <taxon>PACMAD clade</taxon>
        <taxon>Chloridoideae</taxon>
        <taxon>Cynodonteae</taxon>
        <taxon>Eleusininae</taxon>
        <taxon>Eleusine</taxon>
    </lineage>
</organism>
<keyword evidence="4" id="KW-0675">Receptor</keyword>
<evidence type="ECO:0000256" key="4">
    <source>
        <dbReference type="ARBA" id="ARBA00023170"/>
    </source>
</evidence>
<dbReference type="PROSITE" id="PS50927">
    <property type="entry name" value="BULB_LECTIN"/>
    <property type="match status" value="1"/>
</dbReference>
<keyword evidence="3" id="KW-0732">Signal</keyword>
<evidence type="ECO:0000313" key="11">
    <source>
        <dbReference type="Proteomes" id="UP001054889"/>
    </source>
</evidence>
<feature type="compositionally biased region" description="Polar residues" evidence="7">
    <location>
        <begin position="538"/>
        <end position="550"/>
    </location>
</feature>
<dbReference type="InterPro" id="IPR051343">
    <property type="entry name" value="G-type_lectin_kinases/EP1-like"/>
</dbReference>
<dbReference type="Gene3D" id="2.90.10.10">
    <property type="entry name" value="Bulb-type lectin domain"/>
    <property type="match status" value="2"/>
</dbReference>
<comment type="catalytic activity">
    <reaction evidence="6">
        <text>L-seryl-[protein] + ATP = O-phospho-L-seryl-[protein] + ADP + H(+)</text>
        <dbReference type="Rhea" id="RHEA:17989"/>
        <dbReference type="Rhea" id="RHEA-COMP:9863"/>
        <dbReference type="Rhea" id="RHEA-COMP:11604"/>
        <dbReference type="ChEBI" id="CHEBI:15378"/>
        <dbReference type="ChEBI" id="CHEBI:29999"/>
        <dbReference type="ChEBI" id="CHEBI:30616"/>
        <dbReference type="ChEBI" id="CHEBI:83421"/>
        <dbReference type="ChEBI" id="CHEBI:456216"/>
        <dbReference type="EC" id="2.7.11.1"/>
    </reaction>
</comment>
<dbReference type="PANTHER" id="PTHR47976">
    <property type="entry name" value="G-TYPE LECTIN S-RECEPTOR-LIKE SERINE/THREONINE-PROTEIN KINASE SD2-5"/>
    <property type="match status" value="1"/>
</dbReference>
<feature type="transmembrane region" description="Helical" evidence="8">
    <location>
        <begin position="408"/>
        <end position="433"/>
    </location>
</feature>
<dbReference type="InterPro" id="IPR036426">
    <property type="entry name" value="Bulb-type_lectin_dom_sf"/>
</dbReference>
<accession>A0AAV5FVN1</accession>
<keyword evidence="8" id="KW-0472">Membrane</keyword>
<comment type="subcellular location">
    <subcellularLocation>
        <location evidence="1">Membrane</location>
        <topology evidence="1">Single-pass type I membrane protein</topology>
    </subcellularLocation>
</comment>
<evidence type="ECO:0000256" key="5">
    <source>
        <dbReference type="ARBA" id="ARBA00047899"/>
    </source>
</evidence>
<evidence type="ECO:0000256" key="7">
    <source>
        <dbReference type="SAM" id="MobiDB-lite"/>
    </source>
</evidence>
<comment type="caution">
    <text evidence="10">The sequence shown here is derived from an EMBL/GenBank/DDBJ whole genome shotgun (WGS) entry which is preliminary data.</text>
</comment>
<reference evidence="10" key="1">
    <citation type="journal article" date="2018" name="DNA Res.">
        <title>Multiple hybrid de novo genome assembly of finger millet, an orphan allotetraploid crop.</title>
        <authorList>
            <person name="Hatakeyama M."/>
            <person name="Aluri S."/>
            <person name="Balachadran M.T."/>
            <person name="Sivarajan S.R."/>
            <person name="Patrignani A."/>
            <person name="Gruter S."/>
            <person name="Poveda L."/>
            <person name="Shimizu-Inatsugi R."/>
            <person name="Baeten J."/>
            <person name="Francoijs K.J."/>
            <person name="Nataraja K.N."/>
            <person name="Reddy Y.A.N."/>
            <person name="Phadnis S."/>
            <person name="Ravikumar R.L."/>
            <person name="Schlapbach R."/>
            <person name="Sreeman S.M."/>
            <person name="Shimizu K.K."/>
        </authorList>
    </citation>
    <scope>NUCLEOTIDE SEQUENCE</scope>
</reference>
<dbReference type="Pfam" id="PF01453">
    <property type="entry name" value="B_lectin"/>
    <property type="match status" value="1"/>
</dbReference>
<keyword evidence="11" id="KW-1185">Reference proteome</keyword>
<evidence type="ECO:0000256" key="2">
    <source>
        <dbReference type="ARBA" id="ARBA00012513"/>
    </source>
</evidence>
<gene>
    <name evidence="10" type="primary">gb27919</name>
    <name evidence="10" type="ORF">PR202_gb27919</name>
</gene>
<dbReference type="EC" id="2.7.11.1" evidence="2"/>
<protein>
    <recommendedName>
        <fullName evidence="2">non-specific serine/threonine protein kinase</fullName>
        <ecNumber evidence="2">2.7.11.1</ecNumber>
    </recommendedName>
</protein>
<keyword evidence="8" id="KW-0812">Transmembrane</keyword>
<evidence type="ECO:0000256" key="3">
    <source>
        <dbReference type="ARBA" id="ARBA00022729"/>
    </source>
</evidence>
<evidence type="ECO:0000256" key="8">
    <source>
        <dbReference type="SAM" id="Phobius"/>
    </source>
</evidence>
<comment type="catalytic activity">
    <reaction evidence="5">
        <text>L-threonyl-[protein] + ATP = O-phospho-L-threonyl-[protein] + ADP + H(+)</text>
        <dbReference type="Rhea" id="RHEA:46608"/>
        <dbReference type="Rhea" id="RHEA-COMP:11060"/>
        <dbReference type="Rhea" id="RHEA-COMP:11605"/>
        <dbReference type="ChEBI" id="CHEBI:15378"/>
        <dbReference type="ChEBI" id="CHEBI:30013"/>
        <dbReference type="ChEBI" id="CHEBI:30616"/>
        <dbReference type="ChEBI" id="CHEBI:61977"/>
        <dbReference type="ChEBI" id="CHEBI:456216"/>
        <dbReference type="EC" id="2.7.11.1"/>
    </reaction>
</comment>
<sequence length="557" mass="60560">MTPNQRLATSSGIYAFGFCNTDPNRHPTHLLLAIWFDFGASDCTNKTVVWFARDPTSNRAVVATKQAVLTLDGSSRLSLVDGKTTLWSPTSQQSGGSTLILLDSGNLQLLTAAGGGVSWQSFDHPTHTLLPGQNMTNSSGTYLLSKNTDMDFSAGRFTLVVQDDDNIVLYMRNPDQTSSLSGNTGDPSGNLFYNDSVNGYKNLTMKRPANSAENYYHYAALDPDGTVRVYAHQKNNRDGTAWDVVSLFPGDGCERKTKYGMQGMCGPNAYCKASSLKEQRLKCECPDGYVFVDEQHGYRGCRPNFTPHSCDGKDHSGEYTTVRMDNTAWSNQSAYNRLPTASLQQCNTACLNDCSCVAVLIDGSSCMEVQNLTDGKQGSDAKITALIKVAATSSPLLSPAGNKLSRKWLYLIIAILGALLMASVVSNLCQCYASKKAKERSLLAGLQTFTYKELKQATNGFKELLGKGGFGTVHKGKRALADMESVERFACVAIWCLQTDPSIRPKMHKVVQMLEGTIEIDPLPDPPRPPSFSAILPTPTSSGTLHSSSRIHALQVE</sequence>
<dbReference type="Proteomes" id="UP001054889">
    <property type="component" value="Unassembled WGS sequence"/>
</dbReference>
<dbReference type="EMBL" id="BQKI01000097">
    <property type="protein sequence ID" value="GJN38841.1"/>
    <property type="molecule type" value="Genomic_DNA"/>
</dbReference>
<proteinExistence type="predicted"/>
<evidence type="ECO:0000313" key="10">
    <source>
        <dbReference type="EMBL" id="GJN38841.1"/>
    </source>
</evidence>
<evidence type="ECO:0000259" key="9">
    <source>
        <dbReference type="PROSITE" id="PS50927"/>
    </source>
</evidence>
<dbReference type="SMART" id="SM00108">
    <property type="entry name" value="B_lectin"/>
    <property type="match status" value="1"/>
</dbReference>
<evidence type="ECO:0000256" key="6">
    <source>
        <dbReference type="ARBA" id="ARBA00048679"/>
    </source>
</evidence>
<feature type="domain" description="Bulb-type lectin" evidence="9">
    <location>
        <begin position="1"/>
        <end position="122"/>
    </location>
</feature>
<keyword evidence="8" id="KW-1133">Transmembrane helix</keyword>
<reference evidence="10" key="2">
    <citation type="submission" date="2021-12" db="EMBL/GenBank/DDBJ databases">
        <title>Resequencing data analysis of finger millet.</title>
        <authorList>
            <person name="Hatakeyama M."/>
            <person name="Aluri S."/>
            <person name="Balachadran M.T."/>
            <person name="Sivarajan S.R."/>
            <person name="Poveda L."/>
            <person name="Shimizu-Inatsugi R."/>
            <person name="Schlapbach R."/>
            <person name="Sreeman S.M."/>
            <person name="Shimizu K.K."/>
        </authorList>
    </citation>
    <scope>NUCLEOTIDE SEQUENCE</scope>
</reference>
<evidence type="ECO:0000256" key="1">
    <source>
        <dbReference type="ARBA" id="ARBA00004479"/>
    </source>
</evidence>
<dbReference type="GO" id="GO:0051707">
    <property type="term" value="P:response to other organism"/>
    <property type="evidence" value="ECO:0007669"/>
    <property type="project" value="UniProtKB-ARBA"/>
</dbReference>
<dbReference type="GO" id="GO:0004674">
    <property type="term" value="F:protein serine/threonine kinase activity"/>
    <property type="evidence" value="ECO:0007669"/>
    <property type="project" value="UniProtKB-EC"/>
</dbReference>
<dbReference type="SUPFAM" id="SSF51110">
    <property type="entry name" value="alpha-D-mannose-specific plant lectins"/>
    <property type="match status" value="1"/>
</dbReference>